<feature type="compositionally biased region" description="Polar residues" evidence="2">
    <location>
        <begin position="292"/>
        <end position="303"/>
    </location>
</feature>
<gene>
    <name evidence="5" type="primary">TBLA0E04110</name>
    <name evidence="5" type="ORF">TBLA_0E04110</name>
</gene>
<dbReference type="GO" id="GO:0000423">
    <property type="term" value="P:mitophagy"/>
    <property type="evidence" value="ECO:0007669"/>
    <property type="project" value="TreeGrafter"/>
</dbReference>
<dbReference type="GO" id="GO:0120095">
    <property type="term" value="C:vacuole-isolation membrane contact site"/>
    <property type="evidence" value="ECO:0007669"/>
    <property type="project" value="EnsemblFungi"/>
</dbReference>
<dbReference type="GO" id="GO:0051365">
    <property type="term" value="P:cellular response to potassium ion starvation"/>
    <property type="evidence" value="ECO:0007669"/>
    <property type="project" value="EnsemblFungi"/>
</dbReference>
<dbReference type="GO" id="GO:0006995">
    <property type="term" value="P:cellular response to nitrogen starvation"/>
    <property type="evidence" value="ECO:0007669"/>
    <property type="project" value="TreeGrafter"/>
</dbReference>
<dbReference type="PANTHER" id="PTHR12768:SF4">
    <property type="entry name" value="BECLIN-1"/>
    <property type="match status" value="1"/>
</dbReference>
<feature type="compositionally biased region" description="Acidic residues" evidence="2">
    <location>
        <begin position="561"/>
        <end position="580"/>
    </location>
</feature>
<dbReference type="Gene3D" id="6.10.250.3110">
    <property type="match status" value="1"/>
</dbReference>
<dbReference type="HOGENOM" id="CLU_024219_3_0_1"/>
<feature type="region of interest" description="Disordered" evidence="2">
    <location>
        <begin position="265"/>
        <end position="304"/>
    </location>
</feature>
<reference evidence="5 6" key="1">
    <citation type="journal article" date="2011" name="Proc. Natl. Acad. Sci. U.S.A.">
        <title>Evolutionary erosion of yeast sex chromosomes by mating-type switching accidents.</title>
        <authorList>
            <person name="Gordon J.L."/>
            <person name="Armisen D."/>
            <person name="Proux-Wera E."/>
            <person name="Oheigeartaigh S.S."/>
            <person name="Byrne K.P."/>
            <person name="Wolfe K.H."/>
        </authorList>
    </citation>
    <scope>NUCLEOTIDE SEQUENCE [LARGE SCALE GENOMIC DNA]</scope>
    <source>
        <strain evidence="6">ATCC 34711 / CBS 6284 / DSM 70876 / NBRC 10599 / NRRL Y-10934 / UCD 77-7</strain>
    </source>
</reference>
<dbReference type="Pfam" id="PF04111">
    <property type="entry name" value="APG6"/>
    <property type="match status" value="2"/>
</dbReference>
<feature type="domain" description="Atg6 BARA" evidence="3">
    <location>
        <begin position="639"/>
        <end position="702"/>
    </location>
</feature>
<dbReference type="Pfam" id="PF17675">
    <property type="entry name" value="APG6_N"/>
    <property type="match status" value="1"/>
</dbReference>
<dbReference type="GO" id="GO:0045324">
    <property type="term" value="P:late endosome to vacuole transport"/>
    <property type="evidence" value="ECO:0007669"/>
    <property type="project" value="EnsemblFungi"/>
</dbReference>
<protein>
    <submittedName>
        <fullName evidence="5">Uncharacterized protein</fullName>
    </submittedName>
</protein>
<feature type="domain" description="Atg6/beclin coiled-coil" evidence="4">
    <location>
        <begin position="224"/>
        <end position="378"/>
    </location>
</feature>
<feature type="compositionally biased region" description="Polar residues" evidence="2">
    <location>
        <begin position="526"/>
        <end position="535"/>
    </location>
</feature>
<dbReference type="AlphaFoldDB" id="I2H514"/>
<sequence>MDSITEKTLKCQNCHLPLHIDTALLDLSTAQRNLLTNSNITNGQANEITSIKSQYTTNTQSINRNKILLYPIPEDRLRRLGMIKDPNELEFKKNGFNDSYVFLKNDDFHNKTNNKNNKKTNNNYNSQDNARALKTIQLKHSMSTETDSSISQLDKKDDEQNTLNINGSLTEGEDDDDDDDDDFKRYDITTDDKSSLSSKNLSTQINSLVNVFNILSTNSNIDYPVCQDCCDLLVSRLKTQYNESVKERDTYFQFINRLEKQKKISHENTDGNNISDTPILPSTNKKSDHPKPSSTNELSQTPNDLEIERKQLLEELMRLEDEEEQLDKLIEKLHTQIDNKKTFEQNVCKNYNENELQQLEFKKEIESLNNQYENSLNNMDRLRKLNIYNETFKISHNGPFGTINNLRLGGYDNNQISWNEINTALGQIILLFSTIINKLNLNLKNYKLIPMGSFSKILIFNNQLQDWISLDVFNDENFKIGKFFRKETDLDKALEALLDIMNEISISLSKLIMSNSNTNNKRDRTINGNNTNSKDGNPLINEMNISIDNITGNINNSNSVEVDDDFEDDDEDDDDNDDNAMDDHEQNRNRRNNNSSEAMRNNIEDTVEHINELSIHNNNNNNINNNNTSITSKTNANGVNTSRDNIHVPNQDDNRVELPYPMYKDTINGISVKLYGSKPNLEWTTAMKFLLTNAKWLLVYSSSRLSH</sequence>
<comment type="similarity">
    <text evidence="1">Belongs to the beclin family.</text>
</comment>
<dbReference type="eggNOG" id="KOG2751">
    <property type="taxonomic scope" value="Eukaryota"/>
</dbReference>
<evidence type="ECO:0000259" key="4">
    <source>
        <dbReference type="Pfam" id="PF17675"/>
    </source>
</evidence>
<dbReference type="RefSeq" id="XP_004180985.1">
    <property type="nucleotide sequence ID" value="XM_004180937.1"/>
</dbReference>
<dbReference type="InParanoid" id="I2H514"/>
<dbReference type="EMBL" id="HE806320">
    <property type="protein sequence ID" value="CCH61466.1"/>
    <property type="molecule type" value="Genomic_DNA"/>
</dbReference>
<dbReference type="FunCoup" id="I2H514">
    <property type="interactions" value="570"/>
</dbReference>
<organism evidence="5 6">
    <name type="scientific">Henningerozyma blattae (strain ATCC 34711 / CBS 6284 / DSM 70876 / NBRC 10599 / NRRL Y-10934 / UCD 77-7)</name>
    <name type="common">Yeast</name>
    <name type="synonym">Tetrapisispora blattae</name>
    <dbReference type="NCBI Taxonomy" id="1071380"/>
    <lineage>
        <taxon>Eukaryota</taxon>
        <taxon>Fungi</taxon>
        <taxon>Dikarya</taxon>
        <taxon>Ascomycota</taxon>
        <taxon>Saccharomycotina</taxon>
        <taxon>Saccharomycetes</taxon>
        <taxon>Saccharomycetales</taxon>
        <taxon>Saccharomycetaceae</taxon>
        <taxon>Henningerozyma</taxon>
    </lineage>
</organism>
<dbReference type="GO" id="GO:0000045">
    <property type="term" value="P:autophagosome assembly"/>
    <property type="evidence" value="ECO:0007669"/>
    <property type="project" value="EnsemblFungi"/>
</dbReference>
<feature type="compositionally biased region" description="Polar residues" evidence="2">
    <location>
        <begin position="270"/>
        <end position="284"/>
    </location>
</feature>
<dbReference type="GO" id="GO:0043548">
    <property type="term" value="F:phosphatidylinositol 3-kinase binding"/>
    <property type="evidence" value="ECO:0007669"/>
    <property type="project" value="TreeGrafter"/>
</dbReference>
<dbReference type="Proteomes" id="UP000002866">
    <property type="component" value="Chromosome 5"/>
</dbReference>
<dbReference type="OrthoDB" id="20368at2759"/>
<dbReference type="Gene3D" id="1.10.418.40">
    <property type="entry name" value="Autophagy protein 6/Beclin 1"/>
    <property type="match status" value="1"/>
</dbReference>
<feature type="compositionally biased region" description="Acidic residues" evidence="2">
    <location>
        <begin position="171"/>
        <end position="181"/>
    </location>
</feature>
<dbReference type="GO" id="GO:0030674">
    <property type="term" value="F:protein-macromolecule adaptor activity"/>
    <property type="evidence" value="ECO:0007669"/>
    <property type="project" value="TreeGrafter"/>
</dbReference>
<dbReference type="InterPro" id="IPR038274">
    <property type="entry name" value="Atg6/Beclin_C_sf"/>
</dbReference>
<dbReference type="KEGG" id="tbl:TBLA_0E04110"/>
<feature type="compositionally biased region" description="Low complexity" evidence="2">
    <location>
        <begin position="111"/>
        <end position="123"/>
    </location>
</feature>
<feature type="region of interest" description="Disordered" evidence="2">
    <location>
        <begin position="107"/>
        <end position="128"/>
    </location>
</feature>
<dbReference type="GO" id="GO:0032258">
    <property type="term" value="P:cytoplasm to vacuole targeting by the Cvt pathway"/>
    <property type="evidence" value="ECO:0007669"/>
    <property type="project" value="EnsemblFungi"/>
</dbReference>
<feature type="region of interest" description="Disordered" evidence="2">
    <location>
        <begin position="552"/>
        <end position="599"/>
    </location>
</feature>
<dbReference type="GO" id="GO:0000407">
    <property type="term" value="C:phagophore assembly site"/>
    <property type="evidence" value="ECO:0007669"/>
    <property type="project" value="EnsemblFungi"/>
</dbReference>
<evidence type="ECO:0000313" key="6">
    <source>
        <dbReference type="Proteomes" id="UP000002866"/>
    </source>
</evidence>
<dbReference type="GO" id="GO:0034272">
    <property type="term" value="C:phosphatidylinositol 3-kinase complex, class III, type II"/>
    <property type="evidence" value="ECO:0007669"/>
    <property type="project" value="EnsemblFungi"/>
</dbReference>
<evidence type="ECO:0000259" key="3">
    <source>
        <dbReference type="Pfam" id="PF04111"/>
    </source>
</evidence>
<dbReference type="PANTHER" id="PTHR12768">
    <property type="entry name" value="BECLIN 1"/>
    <property type="match status" value="1"/>
</dbReference>
<dbReference type="InterPro" id="IPR040455">
    <property type="entry name" value="Atg6_BARA"/>
</dbReference>
<evidence type="ECO:0000256" key="1">
    <source>
        <dbReference type="ARBA" id="ARBA00005965"/>
    </source>
</evidence>
<keyword evidence="6" id="KW-1185">Reference proteome</keyword>
<dbReference type="GO" id="GO:0034727">
    <property type="term" value="P:piecemeal microautophagy of the nucleus"/>
    <property type="evidence" value="ECO:0007669"/>
    <property type="project" value="EnsemblFungi"/>
</dbReference>
<dbReference type="OMA" id="EWDVYKA"/>
<feature type="region of interest" description="Disordered" evidence="2">
    <location>
        <begin position="141"/>
        <end position="199"/>
    </location>
</feature>
<dbReference type="GO" id="GO:0042147">
    <property type="term" value="P:retrograde transport, endosome to Golgi"/>
    <property type="evidence" value="ECO:0007669"/>
    <property type="project" value="EnsemblFungi"/>
</dbReference>
<dbReference type="GO" id="GO:0046854">
    <property type="term" value="P:phosphatidylinositol phosphate biosynthetic process"/>
    <property type="evidence" value="ECO:0007669"/>
    <property type="project" value="EnsemblFungi"/>
</dbReference>
<dbReference type="InterPro" id="IPR007243">
    <property type="entry name" value="Atg6/Beclin"/>
</dbReference>
<feature type="compositionally biased region" description="Basic and acidic residues" evidence="2">
    <location>
        <begin position="182"/>
        <end position="194"/>
    </location>
</feature>
<dbReference type="GO" id="GO:0034271">
    <property type="term" value="C:phosphatidylinositol 3-kinase complex, class III, type I"/>
    <property type="evidence" value="ECO:0007669"/>
    <property type="project" value="EnsemblFungi"/>
</dbReference>
<feature type="region of interest" description="Disordered" evidence="2">
    <location>
        <begin position="517"/>
        <end position="540"/>
    </location>
</feature>
<dbReference type="InterPro" id="IPR041691">
    <property type="entry name" value="Atg6/beclin_CC"/>
</dbReference>
<evidence type="ECO:0000313" key="5">
    <source>
        <dbReference type="EMBL" id="CCH61466.1"/>
    </source>
</evidence>
<dbReference type="GO" id="GO:0000425">
    <property type="term" value="P:pexophagy"/>
    <property type="evidence" value="ECO:0007669"/>
    <property type="project" value="EnsemblFungi"/>
</dbReference>
<evidence type="ECO:0000256" key="2">
    <source>
        <dbReference type="SAM" id="MobiDB-lite"/>
    </source>
</evidence>
<feature type="domain" description="Atg6 BARA" evidence="3">
    <location>
        <begin position="382"/>
        <end position="511"/>
    </location>
</feature>
<accession>I2H514</accession>
<dbReference type="GeneID" id="14496539"/>
<dbReference type="GO" id="GO:0005829">
    <property type="term" value="C:cytosol"/>
    <property type="evidence" value="ECO:0007669"/>
    <property type="project" value="GOC"/>
</dbReference>
<name>I2H514_HENB6</name>
<dbReference type="STRING" id="1071380.I2H514"/>
<proteinExistence type="inferred from homology"/>
<feature type="compositionally biased region" description="Polar residues" evidence="2">
    <location>
        <begin position="141"/>
        <end position="152"/>
    </location>
</feature>